<sequence>RRRLTRVLRPLGAAFEGRTARGGNDEDDQCACPLSRHSRLFYGLWQRGLKASSFPVQLPAGLGVAAARSTEERQEDLAG</sequence>
<proteinExistence type="predicted"/>
<accession>A0ABQ9VIW9</accession>
<organism evidence="1 2">
    <name type="scientific">Saguinus oedipus</name>
    <name type="common">Cotton-top tamarin</name>
    <name type="synonym">Oedipomidas oedipus</name>
    <dbReference type="NCBI Taxonomy" id="9490"/>
    <lineage>
        <taxon>Eukaryota</taxon>
        <taxon>Metazoa</taxon>
        <taxon>Chordata</taxon>
        <taxon>Craniata</taxon>
        <taxon>Vertebrata</taxon>
        <taxon>Euteleostomi</taxon>
        <taxon>Mammalia</taxon>
        <taxon>Eutheria</taxon>
        <taxon>Euarchontoglires</taxon>
        <taxon>Primates</taxon>
        <taxon>Haplorrhini</taxon>
        <taxon>Platyrrhini</taxon>
        <taxon>Cebidae</taxon>
        <taxon>Callitrichinae</taxon>
        <taxon>Saguinus</taxon>
    </lineage>
</organism>
<gene>
    <name evidence="1" type="ORF">P7K49_014347</name>
</gene>
<dbReference type="EMBL" id="JASSZA010000006">
    <property type="protein sequence ID" value="KAK2109182.1"/>
    <property type="molecule type" value="Genomic_DNA"/>
</dbReference>
<evidence type="ECO:0000313" key="1">
    <source>
        <dbReference type="EMBL" id="KAK2109182.1"/>
    </source>
</evidence>
<protein>
    <submittedName>
        <fullName evidence="1">Uncharacterized protein</fullName>
    </submittedName>
</protein>
<feature type="non-terminal residue" evidence="1">
    <location>
        <position position="79"/>
    </location>
</feature>
<name>A0ABQ9VIW9_SAGOE</name>
<keyword evidence="2" id="KW-1185">Reference proteome</keyword>
<evidence type="ECO:0000313" key="2">
    <source>
        <dbReference type="Proteomes" id="UP001266305"/>
    </source>
</evidence>
<dbReference type="Proteomes" id="UP001266305">
    <property type="component" value="Unassembled WGS sequence"/>
</dbReference>
<feature type="non-terminal residue" evidence="1">
    <location>
        <position position="1"/>
    </location>
</feature>
<comment type="caution">
    <text evidence="1">The sequence shown here is derived from an EMBL/GenBank/DDBJ whole genome shotgun (WGS) entry which is preliminary data.</text>
</comment>
<reference evidence="1 2" key="1">
    <citation type="submission" date="2023-05" db="EMBL/GenBank/DDBJ databases">
        <title>B98-5 Cell Line De Novo Hybrid Assembly: An Optical Mapping Approach.</title>
        <authorList>
            <person name="Kananen K."/>
            <person name="Auerbach J.A."/>
            <person name="Kautto E."/>
            <person name="Blachly J.S."/>
        </authorList>
    </citation>
    <scope>NUCLEOTIDE SEQUENCE [LARGE SCALE GENOMIC DNA]</scope>
    <source>
        <strain evidence="1">B95-8</strain>
        <tissue evidence="1">Cell line</tissue>
    </source>
</reference>